<dbReference type="Gene3D" id="3.40.50.1390">
    <property type="entry name" value="Resolvase, N-terminal catalytic domain"/>
    <property type="match status" value="1"/>
</dbReference>
<proteinExistence type="predicted"/>
<dbReference type="SUPFAM" id="SSF53041">
    <property type="entry name" value="Resolvase-like"/>
    <property type="match status" value="1"/>
</dbReference>
<dbReference type="PROSITE" id="PS51736">
    <property type="entry name" value="RECOMBINASES_3"/>
    <property type="match status" value="1"/>
</dbReference>
<evidence type="ECO:0000313" key="3">
    <source>
        <dbReference type="EMBL" id="KZD91910.1"/>
    </source>
</evidence>
<dbReference type="EMBL" id="LJZV01000026">
    <property type="protein sequence ID" value="KZD88638.1"/>
    <property type="molecule type" value="Genomic_DNA"/>
</dbReference>
<feature type="domain" description="Resolvase/invertase-type recombinase catalytic" evidence="1">
    <location>
        <begin position="1"/>
        <end position="49"/>
    </location>
</feature>
<name>A0AAP1DY78_BACIU</name>
<dbReference type="GO" id="GO:0000150">
    <property type="term" value="F:DNA strand exchange activity"/>
    <property type="evidence" value="ECO:0007669"/>
    <property type="project" value="InterPro"/>
</dbReference>
<sequence>MLKYANEGFSGELLERPALNRLREDASKRLISQVICYDPDRLSRRAYQR</sequence>
<dbReference type="Proteomes" id="UP000076442">
    <property type="component" value="Unassembled WGS sequence"/>
</dbReference>
<protein>
    <recommendedName>
        <fullName evidence="1">Resolvase/invertase-type recombinase catalytic domain-containing protein</fullName>
    </recommendedName>
</protein>
<dbReference type="InterPro" id="IPR036162">
    <property type="entry name" value="Resolvase-like_N_sf"/>
</dbReference>
<reference evidence="2 4" key="1">
    <citation type="submission" date="2015-09" db="EMBL/GenBank/DDBJ databases">
        <title>Spore heat resistance.</title>
        <authorList>
            <person name="Boekhorst J."/>
            <person name="Berendsen E.M."/>
            <person name="Wells-Bennik M.H."/>
            <person name="Kuipers O.P."/>
        </authorList>
    </citation>
    <scope>NUCLEOTIDE SEQUENCE [LARGE SCALE GENOMIC DNA]</scope>
    <source>
        <strain evidence="2 4">B4122</strain>
    </source>
</reference>
<dbReference type="Pfam" id="PF00239">
    <property type="entry name" value="Resolvase"/>
    <property type="match status" value="1"/>
</dbReference>
<evidence type="ECO:0000313" key="4">
    <source>
        <dbReference type="Proteomes" id="UP000076442"/>
    </source>
</evidence>
<comment type="caution">
    <text evidence="2">The sequence shown here is derived from an EMBL/GenBank/DDBJ whole genome shotgun (WGS) entry which is preliminary data.</text>
</comment>
<evidence type="ECO:0000259" key="1">
    <source>
        <dbReference type="PROSITE" id="PS51736"/>
    </source>
</evidence>
<dbReference type="AlphaFoldDB" id="A0AAP1DY78"/>
<gene>
    <name evidence="3" type="ORF">B4122_2552</name>
    <name evidence="2" type="ORF">B4122_4063</name>
</gene>
<dbReference type="EMBL" id="LJZV01000012">
    <property type="protein sequence ID" value="KZD91910.1"/>
    <property type="molecule type" value="Genomic_DNA"/>
</dbReference>
<dbReference type="InterPro" id="IPR006119">
    <property type="entry name" value="Resolv_N"/>
</dbReference>
<organism evidence="2 4">
    <name type="scientific">Bacillus subtilis</name>
    <dbReference type="NCBI Taxonomy" id="1423"/>
    <lineage>
        <taxon>Bacteria</taxon>
        <taxon>Bacillati</taxon>
        <taxon>Bacillota</taxon>
        <taxon>Bacilli</taxon>
        <taxon>Bacillales</taxon>
        <taxon>Bacillaceae</taxon>
        <taxon>Bacillus</taxon>
    </lineage>
</organism>
<accession>A0AAP1DY78</accession>
<dbReference type="GO" id="GO:0003677">
    <property type="term" value="F:DNA binding"/>
    <property type="evidence" value="ECO:0007669"/>
    <property type="project" value="InterPro"/>
</dbReference>
<evidence type="ECO:0000313" key="2">
    <source>
        <dbReference type="EMBL" id="KZD88638.1"/>
    </source>
</evidence>